<comment type="caution">
    <text evidence="2">The sequence shown here is derived from an EMBL/GenBank/DDBJ whole genome shotgun (WGS) entry which is preliminary data.</text>
</comment>
<feature type="compositionally biased region" description="Basic and acidic residues" evidence="1">
    <location>
        <begin position="81"/>
        <end position="96"/>
    </location>
</feature>
<dbReference type="EMBL" id="JBANMG010000005">
    <property type="protein sequence ID" value="KAK6953664.1"/>
    <property type="molecule type" value="Genomic_DNA"/>
</dbReference>
<evidence type="ECO:0000256" key="1">
    <source>
        <dbReference type="SAM" id="MobiDB-lite"/>
    </source>
</evidence>
<evidence type="ECO:0000313" key="2">
    <source>
        <dbReference type="EMBL" id="KAK6953664.1"/>
    </source>
</evidence>
<dbReference type="Proteomes" id="UP001369815">
    <property type="component" value="Unassembled WGS sequence"/>
</dbReference>
<reference evidence="2 3" key="1">
    <citation type="journal article" date="2024" name="Front Chem Biol">
        <title>Unveiling the potential of Daldinia eschscholtzii MFLUCC 19-0629 through bioactivity and bioinformatics studies for enhanced sustainable agriculture production.</title>
        <authorList>
            <person name="Brooks S."/>
            <person name="Weaver J.A."/>
            <person name="Klomchit A."/>
            <person name="Alharthi S.A."/>
            <person name="Onlamun T."/>
            <person name="Nurani R."/>
            <person name="Vong T.K."/>
            <person name="Alberti F."/>
            <person name="Greco C."/>
        </authorList>
    </citation>
    <scope>NUCLEOTIDE SEQUENCE [LARGE SCALE GENOMIC DNA]</scope>
    <source>
        <strain evidence="2">MFLUCC 19-0629</strain>
    </source>
</reference>
<organism evidence="2 3">
    <name type="scientific">Daldinia eschscholtzii</name>
    <dbReference type="NCBI Taxonomy" id="292717"/>
    <lineage>
        <taxon>Eukaryota</taxon>
        <taxon>Fungi</taxon>
        <taxon>Dikarya</taxon>
        <taxon>Ascomycota</taxon>
        <taxon>Pezizomycotina</taxon>
        <taxon>Sordariomycetes</taxon>
        <taxon>Xylariomycetidae</taxon>
        <taxon>Xylariales</taxon>
        <taxon>Hypoxylaceae</taxon>
        <taxon>Daldinia</taxon>
    </lineage>
</organism>
<sequence>MSGTLPETFVDFLKRYNTFNDLPDDLEMTPQGKAHWRQLGPSNAGFSKGDIEFMKIEEYLRMKWPCSEPMPAPFDPEKLEATRQARAKSYNEDKSVTEMNAVDSPENEAGSYGSHVKEQRQIGEHVSDVMYPEEANTSVESLFADVTLPQPPDSGEQLEKYNSKVTIETVSSGSISQVSLNHHVEPMAGDVSYSEPEPELEPIMREPTPRMGSGSKPPLSRSAFSGAAMPCAKDGYLDKRPTLTLIGYPRPPRYFPFKSKIGSNK</sequence>
<proteinExistence type="predicted"/>
<dbReference type="AlphaFoldDB" id="A0AAX6MME7"/>
<feature type="region of interest" description="Disordered" evidence="1">
    <location>
        <begin position="81"/>
        <end position="120"/>
    </location>
</feature>
<protein>
    <submittedName>
        <fullName evidence="2">Uncharacterized protein</fullName>
    </submittedName>
</protein>
<accession>A0AAX6MME7</accession>
<feature type="region of interest" description="Disordered" evidence="1">
    <location>
        <begin position="188"/>
        <end position="225"/>
    </location>
</feature>
<gene>
    <name evidence="2" type="ORF">Daesc_005969</name>
</gene>
<evidence type="ECO:0000313" key="3">
    <source>
        <dbReference type="Proteomes" id="UP001369815"/>
    </source>
</evidence>
<keyword evidence="3" id="KW-1185">Reference proteome</keyword>
<name>A0AAX6MME7_9PEZI</name>